<keyword evidence="11 14" id="KW-0472">Membrane</keyword>
<comment type="similarity">
    <text evidence="3 13">Belongs to the cytochrome P450 family.</text>
</comment>
<evidence type="ECO:0000256" key="7">
    <source>
        <dbReference type="ARBA" id="ARBA00022989"/>
    </source>
</evidence>
<dbReference type="GO" id="GO:0009403">
    <property type="term" value="P:toxin biosynthetic process"/>
    <property type="evidence" value="ECO:0007669"/>
    <property type="project" value="UniProtKB-ARBA"/>
</dbReference>
<dbReference type="SUPFAM" id="SSF48264">
    <property type="entry name" value="Cytochrome P450"/>
    <property type="match status" value="1"/>
</dbReference>
<name>A0A9P4NUC4_9PEZI</name>
<feature type="binding site" description="axial binding residue" evidence="12">
    <location>
        <position position="440"/>
    </location>
    <ligand>
        <name>heme</name>
        <dbReference type="ChEBI" id="CHEBI:30413"/>
    </ligand>
    <ligandPart>
        <name>Fe</name>
        <dbReference type="ChEBI" id="CHEBI:18248"/>
    </ligandPart>
</feature>
<evidence type="ECO:0000256" key="4">
    <source>
        <dbReference type="ARBA" id="ARBA00022617"/>
    </source>
</evidence>
<comment type="subcellular location">
    <subcellularLocation>
        <location evidence="2">Membrane</location>
        <topology evidence="2">Single-pass membrane protein</topology>
    </subcellularLocation>
</comment>
<dbReference type="GO" id="GO:0016705">
    <property type="term" value="F:oxidoreductase activity, acting on paired donors, with incorporation or reduction of molecular oxygen"/>
    <property type="evidence" value="ECO:0007669"/>
    <property type="project" value="InterPro"/>
</dbReference>
<evidence type="ECO:0000256" key="14">
    <source>
        <dbReference type="SAM" id="Phobius"/>
    </source>
</evidence>
<dbReference type="PANTHER" id="PTHR24305:SF210">
    <property type="entry name" value="CYTOCHROME P450 MONOOXYGENASE ASQL-RELATED"/>
    <property type="match status" value="1"/>
</dbReference>
<evidence type="ECO:0000256" key="5">
    <source>
        <dbReference type="ARBA" id="ARBA00022692"/>
    </source>
</evidence>
<dbReference type="CDD" id="cd11058">
    <property type="entry name" value="CYP60B-like"/>
    <property type="match status" value="1"/>
</dbReference>
<dbReference type="InterPro" id="IPR036396">
    <property type="entry name" value="Cyt_P450_sf"/>
</dbReference>
<dbReference type="Gene3D" id="1.10.630.10">
    <property type="entry name" value="Cytochrome P450"/>
    <property type="match status" value="1"/>
</dbReference>
<evidence type="ECO:0000256" key="1">
    <source>
        <dbReference type="ARBA" id="ARBA00001971"/>
    </source>
</evidence>
<keyword evidence="5 14" id="KW-0812">Transmembrane</keyword>
<comment type="caution">
    <text evidence="15">The sequence shown here is derived from an EMBL/GenBank/DDBJ whole genome shotgun (WGS) entry which is preliminary data.</text>
</comment>
<evidence type="ECO:0000256" key="6">
    <source>
        <dbReference type="ARBA" id="ARBA00022723"/>
    </source>
</evidence>
<evidence type="ECO:0000256" key="12">
    <source>
        <dbReference type="PIRSR" id="PIRSR602401-1"/>
    </source>
</evidence>
<dbReference type="AlphaFoldDB" id="A0A9P4NUC4"/>
<dbReference type="InterPro" id="IPR017972">
    <property type="entry name" value="Cyt_P450_CS"/>
</dbReference>
<keyword evidence="8 13" id="KW-0560">Oxidoreductase</keyword>
<dbReference type="GO" id="GO:0020037">
    <property type="term" value="F:heme binding"/>
    <property type="evidence" value="ECO:0007669"/>
    <property type="project" value="InterPro"/>
</dbReference>
<dbReference type="PRINTS" id="PR00463">
    <property type="entry name" value="EP450I"/>
</dbReference>
<keyword evidence="4 12" id="KW-0349">Heme</keyword>
<dbReference type="InterPro" id="IPR050121">
    <property type="entry name" value="Cytochrome_P450_monoxygenase"/>
</dbReference>
<dbReference type="Proteomes" id="UP000800235">
    <property type="component" value="Unassembled WGS sequence"/>
</dbReference>
<keyword evidence="16" id="KW-1185">Reference proteome</keyword>
<evidence type="ECO:0000256" key="9">
    <source>
        <dbReference type="ARBA" id="ARBA00023004"/>
    </source>
</evidence>
<evidence type="ECO:0000256" key="8">
    <source>
        <dbReference type="ARBA" id="ARBA00023002"/>
    </source>
</evidence>
<gene>
    <name evidence="15" type="ORF">EJ08DRAFT_648175</name>
</gene>
<dbReference type="PROSITE" id="PS00086">
    <property type="entry name" value="CYTOCHROME_P450"/>
    <property type="match status" value="1"/>
</dbReference>
<dbReference type="OrthoDB" id="1470350at2759"/>
<dbReference type="EMBL" id="MU007026">
    <property type="protein sequence ID" value="KAF2432400.1"/>
    <property type="molecule type" value="Genomic_DNA"/>
</dbReference>
<keyword evidence="9 12" id="KW-0408">Iron</keyword>
<evidence type="ECO:0000256" key="2">
    <source>
        <dbReference type="ARBA" id="ARBA00004167"/>
    </source>
</evidence>
<accession>A0A9P4NUC4</accession>
<comment type="cofactor">
    <cofactor evidence="1 12">
        <name>heme</name>
        <dbReference type="ChEBI" id="CHEBI:30413"/>
    </cofactor>
</comment>
<dbReference type="PRINTS" id="PR00385">
    <property type="entry name" value="P450"/>
</dbReference>
<dbReference type="GO" id="GO:0004497">
    <property type="term" value="F:monooxygenase activity"/>
    <property type="evidence" value="ECO:0007669"/>
    <property type="project" value="UniProtKB-KW"/>
</dbReference>
<proteinExistence type="inferred from homology"/>
<feature type="transmembrane region" description="Helical" evidence="14">
    <location>
        <begin position="6"/>
        <end position="27"/>
    </location>
</feature>
<dbReference type="InterPro" id="IPR001128">
    <property type="entry name" value="Cyt_P450"/>
</dbReference>
<sequence length="497" mass="57494">MGLESLWSLVSFAAISIIFFQIITYTYNIYFHPLKDYPGPYHAAASHIPLVYHILRGNPVFWTRDIHDEYDSDVVRVAPNELSYRDARAWKDIYGHRKSGEQTIKKSPQFYEPPFEETPNLVLANDETHSRMRRIFSNAFSDRALKQQEPLFLEHVDKLISVLRKSIETDPDEKFDMVKMYNYTTFDLMGDLTFGEGLHLLDGNKEMREWMAGILNSMIFGAILQSIRYFPMVEKLLMNCIPQSLHDKRLRHQRHSNERVDKRLKKESTKPDIWNLILKQDEASGLSLAEMYSNADLFMLAGTETTATLLSGVTFYLLKNPDKLKLLTDELRTKCKADGDLTLENLAQLKYMHACLEEGLRMYPPVPNGLVRTVPPGGAEICGQYVPPKTNIYASHYCTYRNSKNFRDPYEFIPERWTSPEYDSDIKSALAPFSIGPRNCLGQNLAYHQMRVILAKTLWHFDLSLCSESENWADQKTFILWSKGPLMCKLKPRSTLK</sequence>
<keyword evidence="7 14" id="KW-1133">Transmembrane helix</keyword>
<dbReference type="GO" id="GO:0016020">
    <property type="term" value="C:membrane"/>
    <property type="evidence" value="ECO:0007669"/>
    <property type="project" value="UniProtKB-SubCell"/>
</dbReference>
<keyword evidence="6 12" id="KW-0479">Metal-binding</keyword>
<dbReference type="GO" id="GO:0005506">
    <property type="term" value="F:iron ion binding"/>
    <property type="evidence" value="ECO:0007669"/>
    <property type="project" value="InterPro"/>
</dbReference>
<evidence type="ECO:0000313" key="15">
    <source>
        <dbReference type="EMBL" id="KAF2432400.1"/>
    </source>
</evidence>
<dbReference type="PANTHER" id="PTHR24305">
    <property type="entry name" value="CYTOCHROME P450"/>
    <property type="match status" value="1"/>
</dbReference>
<keyword evidence="10 13" id="KW-0503">Monooxygenase</keyword>
<evidence type="ECO:0000256" key="10">
    <source>
        <dbReference type="ARBA" id="ARBA00023033"/>
    </source>
</evidence>
<dbReference type="FunFam" id="1.10.630.10:FF:000047">
    <property type="entry name" value="Cytochrome P450 monooxygenase"/>
    <property type="match status" value="1"/>
</dbReference>
<dbReference type="InterPro" id="IPR002401">
    <property type="entry name" value="Cyt_P450_E_grp-I"/>
</dbReference>
<reference evidence="15" key="1">
    <citation type="journal article" date="2020" name="Stud. Mycol.">
        <title>101 Dothideomycetes genomes: a test case for predicting lifestyles and emergence of pathogens.</title>
        <authorList>
            <person name="Haridas S."/>
            <person name="Albert R."/>
            <person name="Binder M."/>
            <person name="Bloem J."/>
            <person name="Labutti K."/>
            <person name="Salamov A."/>
            <person name="Andreopoulos B."/>
            <person name="Baker S."/>
            <person name="Barry K."/>
            <person name="Bills G."/>
            <person name="Bluhm B."/>
            <person name="Cannon C."/>
            <person name="Castanera R."/>
            <person name="Culley D."/>
            <person name="Daum C."/>
            <person name="Ezra D."/>
            <person name="Gonzalez J."/>
            <person name="Henrissat B."/>
            <person name="Kuo A."/>
            <person name="Liang C."/>
            <person name="Lipzen A."/>
            <person name="Lutzoni F."/>
            <person name="Magnuson J."/>
            <person name="Mondo S."/>
            <person name="Nolan M."/>
            <person name="Ohm R."/>
            <person name="Pangilinan J."/>
            <person name="Park H.-J."/>
            <person name="Ramirez L."/>
            <person name="Alfaro M."/>
            <person name="Sun H."/>
            <person name="Tritt A."/>
            <person name="Yoshinaga Y."/>
            <person name="Zwiers L.-H."/>
            <person name="Turgeon B."/>
            <person name="Goodwin S."/>
            <person name="Spatafora J."/>
            <person name="Crous P."/>
            <person name="Grigoriev I."/>
        </authorList>
    </citation>
    <scope>NUCLEOTIDE SEQUENCE</scope>
    <source>
        <strain evidence="15">CBS 130266</strain>
    </source>
</reference>
<evidence type="ECO:0000313" key="16">
    <source>
        <dbReference type="Proteomes" id="UP000800235"/>
    </source>
</evidence>
<dbReference type="Pfam" id="PF00067">
    <property type="entry name" value="p450"/>
    <property type="match status" value="1"/>
</dbReference>
<evidence type="ECO:0000256" key="3">
    <source>
        <dbReference type="ARBA" id="ARBA00010617"/>
    </source>
</evidence>
<evidence type="ECO:0000256" key="13">
    <source>
        <dbReference type="RuleBase" id="RU000461"/>
    </source>
</evidence>
<organism evidence="15 16">
    <name type="scientific">Tothia fuscella</name>
    <dbReference type="NCBI Taxonomy" id="1048955"/>
    <lineage>
        <taxon>Eukaryota</taxon>
        <taxon>Fungi</taxon>
        <taxon>Dikarya</taxon>
        <taxon>Ascomycota</taxon>
        <taxon>Pezizomycotina</taxon>
        <taxon>Dothideomycetes</taxon>
        <taxon>Pleosporomycetidae</taxon>
        <taxon>Venturiales</taxon>
        <taxon>Cylindrosympodiaceae</taxon>
        <taxon>Tothia</taxon>
    </lineage>
</organism>
<protein>
    <submittedName>
        <fullName evidence="15">Cytochrome P450</fullName>
    </submittedName>
</protein>
<evidence type="ECO:0000256" key="11">
    <source>
        <dbReference type="ARBA" id="ARBA00023136"/>
    </source>
</evidence>